<dbReference type="OrthoDB" id="2417308at2759"/>
<feature type="transmembrane region" description="Helical" evidence="7">
    <location>
        <begin position="69"/>
        <end position="91"/>
    </location>
</feature>
<feature type="transmembrane region" description="Helical" evidence="7">
    <location>
        <begin position="164"/>
        <end position="183"/>
    </location>
</feature>
<dbReference type="AlphaFoldDB" id="A0A3A2Z5E2"/>
<sequence length="542" mass="59696">MDPESAPPLKPDLSTDQDAQDAHDLAMMGYEQVLTRKFSVWSMFSLAFCVLGTYYVFGQDLASGIANGASITILWGLVLVTACNICVALSLGELASSMPIALGQAYWTYRLWNSPLGHFVSYMCAWINTFGWWALSASLNAFIADFLLNIKVMFDPDWPLVNQGWLHFVVYVGVTAVLTAFNVVACRKEQVLPWLNNFVGSWYALQFVVLSLALLISVGVKPELSFQSAKFVFGHWRNKTGWSDGVIWFMGLVQSAYGLTAYDSVIHMIEEIPAPRRNVPRVMWFAILSGAFTGFVFMMVCLFCIQDMEKIAAASLPFITLLHDTVGLQGAATLITLFTFNGIGQAISVTTTSGRLTWGFARDGGLPFSKFLSHVNPVWQVPARAMWAQGTIISLIGILYFFSNTVLDAILSVSTVALTISYAIPITALLATGRNRLPPGPFRLGRLGPVLNWVSIIYCVITTIFFLFPPSPNPSGADMNYAIAVLGVMLVIALTFWVITGRYSYARAEDSLIQLVQAQQPENAEEPVGEQPVADKKEKEDT</sequence>
<evidence type="ECO:0000256" key="6">
    <source>
        <dbReference type="SAM" id="MobiDB-lite"/>
    </source>
</evidence>
<keyword evidence="4 7" id="KW-1133">Transmembrane helix</keyword>
<evidence type="ECO:0000256" key="4">
    <source>
        <dbReference type="ARBA" id="ARBA00022989"/>
    </source>
</evidence>
<feature type="transmembrane region" description="Helical" evidence="7">
    <location>
        <begin position="450"/>
        <end position="469"/>
    </location>
</feature>
<keyword evidence="2" id="KW-0813">Transport</keyword>
<gene>
    <name evidence="8" type="ORF">PHISCL_09345</name>
</gene>
<feature type="transmembrane region" description="Helical" evidence="7">
    <location>
        <begin position="385"/>
        <end position="403"/>
    </location>
</feature>
<evidence type="ECO:0000313" key="8">
    <source>
        <dbReference type="EMBL" id="RJE18318.1"/>
    </source>
</evidence>
<evidence type="ECO:0000256" key="1">
    <source>
        <dbReference type="ARBA" id="ARBA00004141"/>
    </source>
</evidence>
<dbReference type="InterPro" id="IPR002293">
    <property type="entry name" value="AA/rel_permease1"/>
</dbReference>
<protein>
    <recommendedName>
        <fullName evidence="10">Amino acid permease</fullName>
    </recommendedName>
</protein>
<reference evidence="9" key="1">
    <citation type="submission" date="2017-02" db="EMBL/GenBank/DDBJ databases">
        <authorList>
            <person name="Tafer H."/>
            <person name="Lopandic K."/>
        </authorList>
    </citation>
    <scope>NUCLEOTIDE SEQUENCE [LARGE SCALE GENOMIC DNA]</scope>
    <source>
        <strain evidence="9">CBS 366.77</strain>
    </source>
</reference>
<comment type="subcellular location">
    <subcellularLocation>
        <location evidence="1">Membrane</location>
        <topology evidence="1">Multi-pass membrane protein</topology>
    </subcellularLocation>
</comment>
<dbReference type="PANTHER" id="PTHR45649">
    <property type="entry name" value="AMINO-ACID PERMEASE BAT1"/>
    <property type="match status" value="1"/>
</dbReference>
<keyword evidence="3 7" id="KW-0812">Transmembrane</keyword>
<dbReference type="PIRSF" id="PIRSF006060">
    <property type="entry name" value="AA_transporter"/>
    <property type="match status" value="1"/>
</dbReference>
<keyword evidence="5 7" id="KW-0472">Membrane</keyword>
<evidence type="ECO:0008006" key="10">
    <source>
        <dbReference type="Google" id="ProtNLM"/>
    </source>
</evidence>
<dbReference type="PANTHER" id="PTHR45649:SF22">
    <property type="entry name" value="TRANSPORTER, PUTATIVE (EUROFUNG)-RELATED"/>
    <property type="match status" value="1"/>
</dbReference>
<feature type="transmembrane region" description="Helical" evidence="7">
    <location>
        <begin position="119"/>
        <end position="143"/>
    </location>
</feature>
<feature type="transmembrane region" description="Helical" evidence="7">
    <location>
        <begin position="203"/>
        <end position="220"/>
    </location>
</feature>
<organism evidence="8 9">
    <name type="scientific">Aspergillus sclerotialis</name>
    <dbReference type="NCBI Taxonomy" id="2070753"/>
    <lineage>
        <taxon>Eukaryota</taxon>
        <taxon>Fungi</taxon>
        <taxon>Dikarya</taxon>
        <taxon>Ascomycota</taxon>
        <taxon>Pezizomycotina</taxon>
        <taxon>Eurotiomycetes</taxon>
        <taxon>Eurotiomycetidae</taxon>
        <taxon>Eurotiales</taxon>
        <taxon>Aspergillaceae</taxon>
        <taxon>Aspergillus</taxon>
        <taxon>Aspergillus subgen. Polypaecilum</taxon>
    </lineage>
</organism>
<feature type="transmembrane region" description="Helical" evidence="7">
    <location>
        <begin position="282"/>
        <end position="305"/>
    </location>
</feature>
<accession>A0A3A2Z5E2</accession>
<proteinExistence type="predicted"/>
<evidence type="ECO:0000313" key="9">
    <source>
        <dbReference type="Proteomes" id="UP000266188"/>
    </source>
</evidence>
<dbReference type="Gene3D" id="1.20.1740.10">
    <property type="entry name" value="Amino acid/polyamine transporter I"/>
    <property type="match status" value="1"/>
</dbReference>
<dbReference type="Pfam" id="PF13520">
    <property type="entry name" value="AA_permease_2"/>
    <property type="match status" value="1"/>
</dbReference>
<feature type="transmembrane region" description="Helical" evidence="7">
    <location>
        <begin position="38"/>
        <end position="57"/>
    </location>
</feature>
<dbReference type="STRING" id="2070753.A0A3A2Z5E2"/>
<evidence type="ECO:0000256" key="5">
    <source>
        <dbReference type="ARBA" id="ARBA00023136"/>
    </source>
</evidence>
<feature type="transmembrane region" description="Helical" evidence="7">
    <location>
        <begin position="481"/>
        <end position="499"/>
    </location>
</feature>
<dbReference type="Proteomes" id="UP000266188">
    <property type="component" value="Unassembled WGS sequence"/>
</dbReference>
<name>A0A3A2Z5E2_9EURO</name>
<dbReference type="GO" id="GO:0022857">
    <property type="term" value="F:transmembrane transporter activity"/>
    <property type="evidence" value="ECO:0007669"/>
    <property type="project" value="InterPro"/>
</dbReference>
<dbReference type="EMBL" id="MVGC01000577">
    <property type="protein sequence ID" value="RJE18318.1"/>
    <property type="molecule type" value="Genomic_DNA"/>
</dbReference>
<comment type="caution">
    <text evidence="8">The sequence shown here is derived from an EMBL/GenBank/DDBJ whole genome shotgun (WGS) entry which is preliminary data.</text>
</comment>
<dbReference type="GO" id="GO:0016020">
    <property type="term" value="C:membrane"/>
    <property type="evidence" value="ECO:0007669"/>
    <property type="project" value="UniProtKB-SubCell"/>
</dbReference>
<keyword evidence="9" id="KW-1185">Reference proteome</keyword>
<feature type="transmembrane region" description="Helical" evidence="7">
    <location>
        <begin position="409"/>
        <end position="430"/>
    </location>
</feature>
<evidence type="ECO:0000256" key="2">
    <source>
        <dbReference type="ARBA" id="ARBA00022448"/>
    </source>
</evidence>
<feature type="region of interest" description="Disordered" evidence="6">
    <location>
        <begin position="520"/>
        <end position="542"/>
    </location>
</feature>
<feature type="compositionally biased region" description="Basic and acidic residues" evidence="6">
    <location>
        <begin position="533"/>
        <end position="542"/>
    </location>
</feature>
<evidence type="ECO:0000256" key="7">
    <source>
        <dbReference type="SAM" id="Phobius"/>
    </source>
</evidence>
<evidence type="ECO:0000256" key="3">
    <source>
        <dbReference type="ARBA" id="ARBA00022692"/>
    </source>
</evidence>